<evidence type="ECO:0000259" key="3">
    <source>
        <dbReference type="PROSITE" id="PS50110"/>
    </source>
</evidence>
<dbReference type="SUPFAM" id="SSF52172">
    <property type="entry name" value="CheY-like"/>
    <property type="match status" value="1"/>
</dbReference>
<dbReference type="Proteomes" id="UP000535491">
    <property type="component" value="Unassembled WGS sequence"/>
</dbReference>
<dbReference type="PANTHER" id="PTHR44591">
    <property type="entry name" value="STRESS RESPONSE REGULATOR PROTEIN 1"/>
    <property type="match status" value="1"/>
</dbReference>
<evidence type="ECO:0000256" key="2">
    <source>
        <dbReference type="PROSITE-ProRule" id="PRU00169"/>
    </source>
</evidence>
<evidence type="ECO:0000313" key="4">
    <source>
        <dbReference type="EMBL" id="MBA4495227.1"/>
    </source>
</evidence>
<dbReference type="CDD" id="cd17574">
    <property type="entry name" value="REC_OmpR"/>
    <property type="match status" value="1"/>
</dbReference>
<dbReference type="PANTHER" id="PTHR44591:SF3">
    <property type="entry name" value="RESPONSE REGULATORY DOMAIN-CONTAINING PROTEIN"/>
    <property type="match status" value="1"/>
</dbReference>
<sequence length="85" mass="9976">MKEKILLVDDEAGLLEMIKTFLIREGYEQIECATTGAEAIRLVKQELFDLILLDVMLPDMNGFDVCQEMRKFTCRRSFSRREWLA</sequence>
<dbReference type="Gene3D" id="3.40.50.2300">
    <property type="match status" value="1"/>
</dbReference>
<proteinExistence type="predicted"/>
<evidence type="ECO:0000256" key="1">
    <source>
        <dbReference type="ARBA" id="ARBA00022553"/>
    </source>
</evidence>
<dbReference type="AlphaFoldDB" id="A0A7W2A9I4"/>
<accession>A0A7W2A9I4</accession>
<dbReference type="InterPro" id="IPR050595">
    <property type="entry name" value="Bact_response_regulator"/>
</dbReference>
<gene>
    <name evidence="4" type="ORF">H1191_13015</name>
</gene>
<reference evidence="4 5" key="1">
    <citation type="submission" date="2020-07" db="EMBL/GenBank/DDBJ databases">
        <authorList>
            <person name="Feng H."/>
        </authorList>
    </citation>
    <scope>NUCLEOTIDE SEQUENCE [LARGE SCALE GENOMIC DNA]</scope>
    <source>
        <strain evidence="5">s-10</strain>
    </source>
</reference>
<name>A0A7W2A9I4_9BACL</name>
<dbReference type="InterPro" id="IPR011006">
    <property type="entry name" value="CheY-like_superfamily"/>
</dbReference>
<dbReference type="Pfam" id="PF00072">
    <property type="entry name" value="Response_reg"/>
    <property type="match status" value="1"/>
</dbReference>
<dbReference type="RefSeq" id="WP_181752472.1">
    <property type="nucleotide sequence ID" value="NZ_JACEIQ010000013.1"/>
</dbReference>
<comment type="caution">
    <text evidence="4">The sequence shown here is derived from an EMBL/GenBank/DDBJ whole genome shotgun (WGS) entry which is preliminary data.</text>
</comment>
<feature type="modified residue" description="4-aspartylphosphate" evidence="2">
    <location>
        <position position="54"/>
    </location>
</feature>
<dbReference type="EMBL" id="JACEIQ010000013">
    <property type="protein sequence ID" value="MBA4495227.1"/>
    <property type="molecule type" value="Genomic_DNA"/>
</dbReference>
<evidence type="ECO:0000313" key="5">
    <source>
        <dbReference type="Proteomes" id="UP000535491"/>
    </source>
</evidence>
<protein>
    <submittedName>
        <fullName evidence="4">Response regulator</fullName>
    </submittedName>
</protein>
<keyword evidence="5" id="KW-1185">Reference proteome</keyword>
<dbReference type="GO" id="GO:0000160">
    <property type="term" value="P:phosphorelay signal transduction system"/>
    <property type="evidence" value="ECO:0007669"/>
    <property type="project" value="InterPro"/>
</dbReference>
<dbReference type="SMART" id="SM00448">
    <property type="entry name" value="REC"/>
    <property type="match status" value="1"/>
</dbReference>
<dbReference type="PROSITE" id="PS50110">
    <property type="entry name" value="RESPONSE_REGULATORY"/>
    <property type="match status" value="1"/>
</dbReference>
<organism evidence="4 5">
    <name type="scientific">Paenactinomyces guangxiensis</name>
    <dbReference type="NCBI Taxonomy" id="1490290"/>
    <lineage>
        <taxon>Bacteria</taxon>
        <taxon>Bacillati</taxon>
        <taxon>Bacillota</taxon>
        <taxon>Bacilli</taxon>
        <taxon>Bacillales</taxon>
        <taxon>Thermoactinomycetaceae</taxon>
        <taxon>Paenactinomyces</taxon>
    </lineage>
</organism>
<dbReference type="InterPro" id="IPR001789">
    <property type="entry name" value="Sig_transdc_resp-reg_receiver"/>
</dbReference>
<feature type="domain" description="Response regulatory" evidence="3">
    <location>
        <begin position="4"/>
        <end position="85"/>
    </location>
</feature>
<keyword evidence="1 2" id="KW-0597">Phosphoprotein</keyword>